<name>A0A422MV90_TRYRA</name>
<sequence length="111" mass="11853">MHSTKRANAPSSQRGRPAALCDPGHSRGIIRKAAAHCLGTAALSNNGGARPKLRWFRVRGNTAGLAAARGELTVSVAPRFVNHVGQLRRRGAQTVARMLVGARHPYPKQSL</sequence>
<dbReference type="Proteomes" id="UP000283634">
    <property type="component" value="Unassembled WGS sequence"/>
</dbReference>
<dbReference type="RefSeq" id="XP_029233985.1">
    <property type="nucleotide sequence ID" value="XM_029386157.1"/>
</dbReference>
<reference evidence="2 3" key="1">
    <citation type="journal article" date="2018" name="BMC Genomics">
        <title>Genomic comparison of Trypanosoma conorhini and Trypanosoma rangeli to Trypanosoma cruzi strains of high and low virulence.</title>
        <authorList>
            <person name="Bradwell K.R."/>
            <person name="Koparde V.N."/>
            <person name="Matveyev A.V."/>
            <person name="Serrano M.G."/>
            <person name="Alves J.M."/>
            <person name="Parikh H."/>
            <person name="Huang B."/>
            <person name="Lee V."/>
            <person name="Espinosa-Alvarez O."/>
            <person name="Ortiz P.A."/>
            <person name="Costa-Martins A.G."/>
            <person name="Teixeira M.M."/>
            <person name="Buck G.A."/>
        </authorList>
    </citation>
    <scope>NUCLEOTIDE SEQUENCE [LARGE SCALE GENOMIC DNA]</scope>
    <source>
        <strain evidence="2 3">AM80</strain>
    </source>
</reference>
<evidence type="ECO:0000256" key="1">
    <source>
        <dbReference type="SAM" id="MobiDB-lite"/>
    </source>
</evidence>
<organism evidence="2 3">
    <name type="scientific">Trypanosoma rangeli</name>
    <dbReference type="NCBI Taxonomy" id="5698"/>
    <lineage>
        <taxon>Eukaryota</taxon>
        <taxon>Discoba</taxon>
        <taxon>Euglenozoa</taxon>
        <taxon>Kinetoplastea</taxon>
        <taxon>Metakinetoplastina</taxon>
        <taxon>Trypanosomatida</taxon>
        <taxon>Trypanosomatidae</taxon>
        <taxon>Trypanosoma</taxon>
        <taxon>Herpetosoma</taxon>
    </lineage>
</organism>
<feature type="region of interest" description="Disordered" evidence="1">
    <location>
        <begin position="1"/>
        <end position="24"/>
    </location>
</feature>
<dbReference type="GeneID" id="40333411"/>
<keyword evidence="3" id="KW-1185">Reference proteome</keyword>
<proteinExistence type="predicted"/>
<protein>
    <submittedName>
        <fullName evidence="2">Uncharacterized protein</fullName>
    </submittedName>
</protein>
<gene>
    <name evidence="2" type="ORF">TraAM80_09478</name>
</gene>
<evidence type="ECO:0000313" key="2">
    <source>
        <dbReference type="EMBL" id="RNE97154.1"/>
    </source>
</evidence>
<evidence type="ECO:0000313" key="3">
    <source>
        <dbReference type="Proteomes" id="UP000283634"/>
    </source>
</evidence>
<dbReference type="EMBL" id="MKGL01000594">
    <property type="protein sequence ID" value="RNE97154.1"/>
    <property type="molecule type" value="Genomic_DNA"/>
</dbReference>
<dbReference type="AlphaFoldDB" id="A0A422MV90"/>
<accession>A0A422MV90</accession>
<comment type="caution">
    <text evidence="2">The sequence shown here is derived from an EMBL/GenBank/DDBJ whole genome shotgun (WGS) entry which is preliminary data.</text>
</comment>